<evidence type="ECO:0000313" key="6">
    <source>
        <dbReference type="Proteomes" id="UP001053296"/>
    </source>
</evidence>
<dbReference type="InterPro" id="IPR008948">
    <property type="entry name" value="L-Aspartase-like"/>
</dbReference>
<dbReference type="InterPro" id="IPR018951">
    <property type="entry name" value="Fumarase_C_C"/>
</dbReference>
<dbReference type="EMBL" id="AP024485">
    <property type="protein sequence ID" value="BCS88151.1"/>
    <property type="molecule type" value="Genomic_DNA"/>
</dbReference>
<dbReference type="Gene3D" id="1.10.275.10">
    <property type="entry name" value="Fumarase/aspartase (N-terminal domain)"/>
    <property type="match status" value="1"/>
</dbReference>
<dbReference type="InterPro" id="IPR000362">
    <property type="entry name" value="Fumarate_lyase_fam"/>
</dbReference>
<name>A0ABN6ESW7_9BACT</name>
<dbReference type="SUPFAM" id="SSF48557">
    <property type="entry name" value="L-aspartase-like"/>
    <property type="match status" value="1"/>
</dbReference>
<dbReference type="RefSeq" id="WP_229595531.1">
    <property type="nucleotide sequence ID" value="NZ_AP024485.1"/>
</dbReference>
<feature type="domain" description="Fumarase C C-terminal" evidence="4">
    <location>
        <begin position="407"/>
        <end position="458"/>
    </location>
</feature>
<dbReference type="InterPro" id="IPR051546">
    <property type="entry name" value="Aspartate_Ammonia-Lyase"/>
</dbReference>
<evidence type="ECO:0000259" key="3">
    <source>
        <dbReference type="Pfam" id="PF00206"/>
    </source>
</evidence>
<dbReference type="Pfam" id="PF00206">
    <property type="entry name" value="Lyase_1"/>
    <property type="match status" value="1"/>
</dbReference>
<keyword evidence="1" id="KW-0456">Lyase</keyword>
<sequence>METSFRIEQDALGSIEVPSLALYGAHTARAMVNFPLSGQRLPAVFIRAYAEVKLACARTNAELGYLHSDVARAVETACCEMMRGVHHDHVTVDAFQGGAGTSANMNMNEVLANRAGELLGHAYGSYAVHPLHHLNLHQSTNDTFPTALRVAALHELTRLEQSVTELQETLQLKEQEFNSVLRLARTQLQDAVPMTVGMTFGAWAEAFARDRWRVFKCRERIKTVNLGGTAVGTGLGAPREYIFRVTDELRRITGLKVARAENLVDATQNADSLVEVSAMLKVCAANLFKISSDVRLLGSGPDAGIGELRIAPLQTGSTIMPGKVNPVVPEAVSQAALRVMANDGLAGQVASLGNLELNQFMPLMAQTLLESLHLLNNAVPLLHRSCLETAEPDVERCAFNVRRGGALATVLVPAIGYEKAERIARRARKEGLSVAQAAAGELGLGVEAVEALFLPDRMRQLGFSEDTYAVMDGAGEDT</sequence>
<dbReference type="PROSITE" id="PS00163">
    <property type="entry name" value="FUMARATE_LYASES"/>
    <property type="match status" value="1"/>
</dbReference>
<feature type="domain" description="Fumarate lyase N-terminal" evidence="3">
    <location>
        <begin position="13"/>
        <end position="340"/>
    </location>
</feature>
<evidence type="ECO:0000256" key="2">
    <source>
        <dbReference type="SAM" id="Coils"/>
    </source>
</evidence>
<accession>A0ABN6ESW7</accession>
<dbReference type="Proteomes" id="UP001053296">
    <property type="component" value="Chromosome"/>
</dbReference>
<keyword evidence="6" id="KW-1185">Reference proteome</keyword>
<evidence type="ECO:0000313" key="5">
    <source>
        <dbReference type="EMBL" id="BCS88151.1"/>
    </source>
</evidence>
<evidence type="ECO:0000256" key="1">
    <source>
        <dbReference type="ARBA" id="ARBA00023239"/>
    </source>
</evidence>
<evidence type="ECO:0000259" key="4">
    <source>
        <dbReference type="Pfam" id="PF10415"/>
    </source>
</evidence>
<gene>
    <name evidence="5" type="ORF">PSDVSF_13930</name>
</gene>
<dbReference type="Gene3D" id="1.20.200.10">
    <property type="entry name" value="Fumarase/aspartase (Central domain)"/>
    <property type="match status" value="1"/>
</dbReference>
<dbReference type="Pfam" id="PF10415">
    <property type="entry name" value="FumaraseC_C"/>
    <property type="match status" value="1"/>
</dbReference>
<dbReference type="PANTHER" id="PTHR42696:SF2">
    <property type="entry name" value="ASPARTATE AMMONIA-LYASE"/>
    <property type="match status" value="1"/>
</dbReference>
<dbReference type="InterPro" id="IPR024083">
    <property type="entry name" value="Fumarase/histidase_N"/>
</dbReference>
<organism evidence="5 6">
    <name type="scientific">Pseudodesulfovibrio sediminis</name>
    <dbReference type="NCBI Taxonomy" id="2810563"/>
    <lineage>
        <taxon>Bacteria</taxon>
        <taxon>Pseudomonadati</taxon>
        <taxon>Thermodesulfobacteriota</taxon>
        <taxon>Desulfovibrionia</taxon>
        <taxon>Desulfovibrionales</taxon>
        <taxon>Desulfovibrionaceae</taxon>
    </lineage>
</organism>
<dbReference type="PANTHER" id="PTHR42696">
    <property type="entry name" value="ASPARTATE AMMONIA-LYASE"/>
    <property type="match status" value="1"/>
</dbReference>
<dbReference type="InterPro" id="IPR022761">
    <property type="entry name" value="Fumarate_lyase_N"/>
</dbReference>
<dbReference type="InterPro" id="IPR020557">
    <property type="entry name" value="Fumarate_lyase_CS"/>
</dbReference>
<dbReference type="PRINTS" id="PR00149">
    <property type="entry name" value="FUMRATELYASE"/>
</dbReference>
<dbReference type="NCBIfam" id="NF008909">
    <property type="entry name" value="PRK12273.1"/>
    <property type="match status" value="1"/>
</dbReference>
<feature type="coiled-coil region" evidence="2">
    <location>
        <begin position="149"/>
        <end position="176"/>
    </location>
</feature>
<keyword evidence="2" id="KW-0175">Coiled coil</keyword>
<protein>
    <submittedName>
        <fullName evidence="5">Aspartate ammonia-lyase</fullName>
    </submittedName>
</protein>
<reference evidence="5" key="1">
    <citation type="journal article" date="2022" name="Arch. Microbiol.">
        <title>Pseudodesulfovibrio sediminis sp. nov., a mesophilic and neutrophilic sulfate-reducing bacterium isolated from sediment of a brackish lake.</title>
        <authorList>
            <person name="Takahashi A."/>
            <person name="Kojima H."/>
            <person name="Watanabe M."/>
            <person name="Fukui M."/>
        </authorList>
    </citation>
    <scope>NUCLEOTIDE SEQUENCE</scope>
    <source>
        <strain evidence="5">SF6</strain>
    </source>
</reference>
<dbReference type="Gene3D" id="1.10.40.30">
    <property type="entry name" value="Fumarase/aspartase (C-terminal domain)"/>
    <property type="match status" value="1"/>
</dbReference>
<proteinExistence type="predicted"/>